<proteinExistence type="predicted"/>
<feature type="transmembrane region" description="Helical" evidence="1">
    <location>
        <begin position="234"/>
        <end position="256"/>
    </location>
</feature>
<sequence>MDNASAYGAEDCRFESCRGRNSFLQKMPTYQFEAARGPVIIGSLPLKLVFQWAVSMPGVGVVIAFIIGYTIHTSLMYDYEWVCRKVYLPSVSRLLNLPLERIAWNILSLSSVPLQLFVVMRQYILTFSTSPKQQYLRIVLVISSVFQSLFLTLLATVGERESGAFHVAFFSGFSVATITNYTVFTILMKCNVVEAPEHGRRRIFILLALMLVLPIIFVAFILHNVFCIPGTYEAFAIFEYLTIILIYSFHLSNFYLFSDPSQKILVCHRNGKLAPVRI</sequence>
<feature type="transmembrane region" description="Helical" evidence="1">
    <location>
        <begin position="49"/>
        <end position="71"/>
    </location>
</feature>
<evidence type="ECO:0000256" key="1">
    <source>
        <dbReference type="SAM" id="Phobius"/>
    </source>
</evidence>
<keyword evidence="1" id="KW-1133">Transmembrane helix</keyword>
<dbReference type="GO" id="GO:0006506">
    <property type="term" value="P:GPI anchor biosynthetic process"/>
    <property type="evidence" value="ECO:0007669"/>
    <property type="project" value="TreeGrafter"/>
</dbReference>
<dbReference type="InterPro" id="IPR019402">
    <property type="entry name" value="CWH43_N"/>
</dbReference>
<dbReference type="GO" id="GO:0000139">
    <property type="term" value="C:Golgi membrane"/>
    <property type="evidence" value="ECO:0007669"/>
    <property type="project" value="InterPro"/>
</dbReference>
<keyword evidence="1" id="KW-0472">Membrane</keyword>
<dbReference type="AlphaFoldDB" id="A0A8R1I868"/>
<dbReference type="PANTHER" id="PTHR12892">
    <property type="entry name" value="FGF RECEPTOR ACTIVATING PROTEIN 1"/>
    <property type="match status" value="1"/>
</dbReference>
<reference evidence="4" key="1">
    <citation type="submission" date="2010-08" db="EMBL/GenBank/DDBJ databases">
        <authorList>
            <consortium name="Caenorhabditis japonica Sequencing Consortium"/>
            <person name="Wilson R.K."/>
        </authorList>
    </citation>
    <scope>NUCLEOTIDE SEQUENCE [LARGE SCALE GENOMIC DNA]</scope>
    <source>
        <strain evidence="4">DF5081</strain>
    </source>
</reference>
<feature type="transmembrane region" description="Helical" evidence="1">
    <location>
        <begin position="135"/>
        <end position="157"/>
    </location>
</feature>
<accession>A0A8R1I868</accession>
<name>A0A8R1I868_CAEJA</name>
<feature type="domain" description="CWH43-like N-terminal" evidence="2">
    <location>
        <begin position="48"/>
        <end position="255"/>
    </location>
</feature>
<dbReference type="Proteomes" id="UP000005237">
    <property type="component" value="Unassembled WGS sequence"/>
</dbReference>
<evidence type="ECO:0000313" key="4">
    <source>
        <dbReference type="Proteomes" id="UP000005237"/>
    </source>
</evidence>
<organism evidence="3 4">
    <name type="scientific">Caenorhabditis japonica</name>
    <dbReference type="NCBI Taxonomy" id="281687"/>
    <lineage>
        <taxon>Eukaryota</taxon>
        <taxon>Metazoa</taxon>
        <taxon>Ecdysozoa</taxon>
        <taxon>Nematoda</taxon>
        <taxon>Chromadorea</taxon>
        <taxon>Rhabditida</taxon>
        <taxon>Rhabditina</taxon>
        <taxon>Rhabditomorpha</taxon>
        <taxon>Rhabditoidea</taxon>
        <taxon>Rhabditidae</taxon>
        <taxon>Peloderinae</taxon>
        <taxon>Caenorhabditis</taxon>
    </lineage>
</organism>
<reference evidence="3" key="2">
    <citation type="submission" date="2022-06" db="UniProtKB">
        <authorList>
            <consortium name="EnsemblMetazoa"/>
        </authorList>
    </citation>
    <scope>IDENTIFICATION</scope>
    <source>
        <strain evidence="3">DF5081</strain>
    </source>
</reference>
<feature type="transmembrane region" description="Helical" evidence="1">
    <location>
        <begin position="163"/>
        <end position="183"/>
    </location>
</feature>
<protein>
    <recommendedName>
        <fullName evidence="2">CWH43-like N-terminal domain-containing protein</fullName>
    </recommendedName>
</protein>
<dbReference type="EnsemblMetazoa" id="CJA19370b.1">
    <property type="protein sequence ID" value="CJA19370b.1"/>
    <property type="gene ID" value="WBGene00138572"/>
</dbReference>
<keyword evidence="1" id="KW-0812">Transmembrane</keyword>
<dbReference type="InterPro" id="IPR039545">
    <property type="entry name" value="PGAP2"/>
</dbReference>
<dbReference type="Pfam" id="PF10277">
    <property type="entry name" value="Frag1"/>
    <property type="match status" value="1"/>
</dbReference>
<evidence type="ECO:0000313" key="3">
    <source>
        <dbReference type="EnsemblMetazoa" id="CJA19370b.1"/>
    </source>
</evidence>
<evidence type="ECO:0000259" key="2">
    <source>
        <dbReference type="Pfam" id="PF10277"/>
    </source>
</evidence>
<keyword evidence="4" id="KW-1185">Reference proteome</keyword>
<feature type="transmembrane region" description="Helical" evidence="1">
    <location>
        <begin position="203"/>
        <end position="222"/>
    </location>
</feature>
<dbReference type="PANTHER" id="PTHR12892:SF12">
    <property type="entry name" value="RHOMBOID DOMAIN-CONTAINING PROTEIN"/>
    <property type="match status" value="1"/>
</dbReference>
<dbReference type="GO" id="GO:0005789">
    <property type="term" value="C:endoplasmic reticulum membrane"/>
    <property type="evidence" value="ECO:0007669"/>
    <property type="project" value="TreeGrafter"/>
</dbReference>